<comment type="caution">
    <text evidence="1">The sequence shown here is derived from an EMBL/GenBank/DDBJ whole genome shotgun (WGS) entry which is preliminary data.</text>
</comment>
<dbReference type="Gene3D" id="1.20.120.520">
    <property type="entry name" value="nmb1532 protein domain like"/>
    <property type="match status" value="1"/>
</dbReference>
<evidence type="ECO:0000313" key="2">
    <source>
        <dbReference type="Proteomes" id="UP001168528"/>
    </source>
</evidence>
<organism evidence="1 2">
    <name type="scientific">Rhodocytophaga aerolata</name>
    <dbReference type="NCBI Taxonomy" id="455078"/>
    <lineage>
        <taxon>Bacteria</taxon>
        <taxon>Pseudomonadati</taxon>
        <taxon>Bacteroidota</taxon>
        <taxon>Cytophagia</taxon>
        <taxon>Cytophagales</taxon>
        <taxon>Rhodocytophagaceae</taxon>
        <taxon>Rhodocytophaga</taxon>
    </lineage>
</organism>
<name>A0ABT8RE60_9BACT</name>
<sequence length="224" mass="26577">MQRYNSFNLIHKGLRAMLYDTALAIQHTDFTNPAETLPTLEKVENTLYFFDEHADHEDRFILPAIEKHNKKLVDNFEKEHVTDHRLAADLRNLKQVLNSTLDPESRYAIGRQIFFLFNAFVAFNLEHMNREEDQLNKVLWEHYTDEEILTIEQNIVNSISPDELFEESKWMMRGINNAEVISWLRGVKMEAPEFIFQSILQLARQELPETRWNEISKKITLQKN</sequence>
<dbReference type="RefSeq" id="WP_302041061.1">
    <property type="nucleotide sequence ID" value="NZ_JAUKPO010000027.1"/>
</dbReference>
<dbReference type="EMBL" id="JAUKPO010000027">
    <property type="protein sequence ID" value="MDO1450259.1"/>
    <property type="molecule type" value="Genomic_DNA"/>
</dbReference>
<reference evidence="1" key="1">
    <citation type="submission" date="2023-07" db="EMBL/GenBank/DDBJ databases">
        <title>The genome sequence of Rhodocytophaga aerolata KACC 12507.</title>
        <authorList>
            <person name="Zhang X."/>
        </authorList>
    </citation>
    <scope>NUCLEOTIDE SEQUENCE</scope>
    <source>
        <strain evidence="1">KACC 12507</strain>
    </source>
</reference>
<protein>
    <submittedName>
        <fullName evidence="1">Hemerythrin domain-containing protein</fullName>
    </submittedName>
</protein>
<accession>A0ABT8RE60</accession>
<proteinExistence type="predicted"/>
<gene>
    <name evidence="1" type="ORF">Q0590_28520</name>
</gene>
<evidence type="ECO:0000313" key="1">
    <source>
        <dbReference type="EMBL" id="MDO1450259.1"/>
    </source>
</evidence>
<keyword evidence="2" id="KW-1185">Reference proteome</keyword>
<dbReference type="Proteomes" id="UP001168528">
    <property type="component" value="Unassembled WGS sequence"/>
</dbReference>